<reference evidence="7 8" key="1">
    <citation type="submission" date="2024-09" db="EMBL/GenBank/DDBJ databases">
        <title>Novel species of the genus Pelomonas and Roseateles isolated from streams.</title>
        <authorList>
            <person name="Lu H."/>
        </authorList>
    </citation>
    <scope>NUCLEOTIDE SEQUENCE [LARGE SCALE GENOMIC DNA]</scope>
    <source>
        <strain evidence="7 8">BYS96W</strain>
    </source>
</reference>
<dbReference type="Proteomes" id="UP001606305">
    <property type="component" value="Unassembled WGS sequence"/>
</dbReference>
<protein>
    <recommendedName>
        <fullName evidence="1">diguanylate cyclase</fullName>
        <ecNumber evidence="1">2.7.7.65</ecNumber>
    </recommendedName>
</protein>
<dbReference type="SUPFAM" id="SSF55073">
    <property type="entry name" value="Nucleotide cyclase"/>
    <property type="match status" value="1"/>
</dbReference>
<dbReference type="EC" id="2.7.7.65" evidence="1"/>
<keyword evidence="7" id="KW-0808">Transferase</keyword>
<dbReference type="CDD" id="cd01949">
    <property type="entry name" value="GGDEF"/>
    <property type="match status" value="1"/>
</dbReference>
<feature type="coiled-coil region" evidence="4">
    <location>
        <begin position="130"/>
        <end position="164"/>
    </location>
</feature>
<dbReference type="CDD" id="cd17574">
    <property type="entry name" value="REC_OmpR"/>
    <property type="match status" value="1"/>
</dbReference>
<dbReference type="InterPro" id="IPR001789">
    <property type="entry name" value="Sig_transdc_resp-reg_receiver"/>
</dbReference>
<dbReference type="RefSeq" id="WP_394488787.1">
    <property type="nucleotide sequence ID" value="NZ_JBIGIA010000010.1"/>
</dbReference>
<comment type="catalytic activity">
    <reaction evidence="2">
        <text>2 GTP = 3',3'-c-di-GMP + 2 diphosphate</text>
        <dbReference type="Rhea" id="RHEA:24898"/>
        <dbReference type="ChEBI" id="CHEBI:33019"/>
        <dbReference type="ChEBI" id="CHEBI:37565"/>
        <dbReference type="ChEBI" id="CHEBI:58805"/>
        <dbReference type="EC" id="2.7.7.65"/>
    </reaction>
</comment>
<evidence type="ECO:0000259" key="5">
    <source>
        <dbReference type="PROSITE" id="PS50110"/>
    </source>
</evidence>
<dbReference type="InterPro" id="IPR011006">
    <property type="entry name" value="CheY-like_superfamily"/>
</dbReference>
<evidence type="ECO:0000256" key="3">
    <source>
        <dbReference type="PROSITE-ProRule" id="PRU00169"/>
    </source>
</evidence>
<proteinExistence type="predicted"/>
<keyword evidence="4" id="KW-0175">Coiled coil</keyword>
<dbReference type="InterPro" id="IPR029787">
    <property type="entry name" value="Nucleotide_cyclase"/>
</dbReference>
<accession>A0ABW7G7J9</accession>
<dbReference type="InterPro" id="IPR000160">
    <property type="entry name" value="GGDEF_dom"/>
</dbReference>
<evidence type="ECO:0000259" key="6">
    <source>
        <dbReference type="PROSITE" id="PS50887"/>
    </source>
</evidence>
<keyword evidence="7" id="KW-0548">Nucleotidyltransferase</keyword>
<evidence type="ECO:0000256" key="2">
    <source>
        <dbReference type="ARBA" id="ARBA00034247"/>
    </source>
</evidence>
<dbReference type="SMART" id="SM00267">
    <property type="entry name" value="GGDEF"/>
    <property type="match status" value="1"/>
</dbReference>
<evidence type="ECO:0000313" key="8">
    <source>
        <dbReference type="Proteomes" id="UP001606305"/>
    </source>
</evidence>
<dbReference type="PANTHER" id="PTHR45138">
    <property type="entry name" value="REGULATORY COMPONENTS OF SENSORY TRANSDUCTION SYSTEM"/>
    <property type="match status" value="1"/>
</dbReference>
<dbReference type="Pfam" id="PF00072">
    <property type="entry name" value="Response_reg"/>
    <property type="match status" value="1"/>
</dbReference>
<dbReference type="GO" id="GO:0052621">
    <property type="term" value="F:diguanylate cyclase activity"/>
    <property type="evidence" value="ECO:0007669"/>
    <property type="project" value="UniProtKB-EC"/>
</dbReference>
<keyword evidence="3" id="KW-0597">Phosphoprotein</keyword>
<gene>
    <name evidence="7" type="ORF">ACG00X_13900</name>
</gene>
<comment type="caution">
    <text evidence="7">The sequence shown here is derived from an EMBL/GenBank/DDBJ whole genome shotgun (WGS) entry which is preliminary data.</text>
</comment>
<evidence type="ECO:0000313" key="7">
    <source>
        <dbReference type="EMBL" id="MFG6457930.1"/>
    </source>
</evidence>
<dbReference type="InterPro" id="IPR043128">
    <property type="entry name" value="Rev_trsase/Diguanyl_cyclase"/>
</dbReference>
<dbReference type="SMART" id="SM00448">
    <property type="entry name" value="REC"/>
    <property type="match status" value="1"/>
</dbReference>
<dbReference type="EMBL" id="JBIGIA010000010">
    <property type="protein sequence ID" value="MFG6457930.1"/>
    <property type="molecule type" value="Genomic_DNA"/>
</dbReference>
<evidence type="ECO:0000256" key="1">
    <source>
        <dbReference type="ARBA" id="ARBA00012528"/>
    </source>
</evidence>
<dbReference type="PROSITE" id="PS50110">
    <property type="entry name" value="RESPONSE_REGULATORY"/>
    <property type="match status" value="1"/>
</dbReference>
<organism evidence="7 8">
    <name type="scientific">Pelomonas nitida</name>
    <dbReference type="NCBI Taxonomy" id="3299027"/>
    <lineage>
        <taxon>Bacteria</taxon>
        <taxon>Pseudomonadati</taxon>
        <taxon>Pseudomonadota</taxon>
        <taxon>Betaproteobacteria</taxon>
        <taxon>Burkholderiales</taxon>
        <taxon>Sphaerotilaceae</taxon>
        <taxon>Roseateles</taxon>
    </lineage>
</organism>
<feature type="domain" description="GGDEF" evidence="6">
    <location>
        <begin position="192"/>
        <end position="327"/>
    </location>
</feature>
<feature type="modified residue" description="4-aspartylphosphate" evidence="3">
    <location>
        <position position="66"/>
    </location>
</feature>
<dbReference type="Gene3D" id="3.30.70.270">
    <property type="match status" value="1"/>
</dbReference>
<keyword evidence="8" id="KW-1185">Reference proteome</keyword>
<dbReference type="NCBIfam" id="TIGR00254">
    <property type="entry name" value="GGDEF"/>
    <property type="match status" value="1"/>
</dbReference>
<dbReference type="SUPFAM" id="SSF52172">
    <property type="entry name" value="CheY-like"/>
    <property type="match status" value="1"/>
</dbReference>
<dbReference type="Pfam" id="PF00990">
    <property type="entry name" value="GGDEF"/>
    <property type="match status" value="1"/>
</dbReference>
<dbReference type="Gene3D" id="3.40.50.2300">
    <property type="match status" value="1"/>
</dbReference>
<dbReference type="PROSITE" id="PS50887">
    <property type="entry name" value="GGDEF"/>
    <property type="match status" value="1"/>
</dbReference>
<dbReference type="PANTHER" id="PTHR45138:SF9">
    <property type="entry name" value="DIGUANYLATE CYCLASE DGCM-RELATED"/>
    <property type="match status" value="1"/>
</dbReference>
<feature type="domain" description="Response regulatory" evidence="5">
    <location>
        <begin position="17"/>
        <end position="135"/>
    </location>
</feature>
<sequence length="327" mass="36216">MTDPLLVQPTLPVPPLRILVVDDDESVRGSLAYHLDRLGHQIIEASGAAWALELFDRHQPDLILSDVVMPEHDGYWLARQVRQREALSGEWTPVIFLSAMSEATSVADGISCGGDDYLTKPVHPVVLEAKLHAMQRLRNMQRQLQAMSQELQRANVELQRQAAHDALTGLLNRRGFNEQLQESILLCRRLKTPLTVMLCDVDHFKRYNDALGHQSGDDCLRQVAAMLRQLARRPLDSVARYGGEEFALVLPDTPRAGARTLANAITRVFASAALPHPDSATAPHITLSGGFTTCEPGDDVTADVLLKLADEALYRAKAQGRNRFVNL</sequence>
<dbReference type="InterPro" id="IPR050469">
    <property type="entry name" value="Diguanylate_Cyclase"/>
</dbReference>
<evidence type="ECO:0000256" key="4">
    <source>
        <dbReference type="SAM" id="Coils"/>
    </source>
</evidence>
<name>A0ABW7G7J9_9BURK</name>